<dbReference type="GO" id="GO:0019509">
    <property type="term" value="P:L-methionine salvage from methylthioadenosine"/>
    <property type="evidence" value="ECO:0007669"/>
    <property type="project" value="TreeGrafter"/>
</dbReference>
<proteinExistence type="predicted"/>
<dbReference type="InterPro" id="IPR036412">
    <property type="entry name" value="HAD-like_sf"/>
</dbReference>
<sequence>MSSAMDTDATQVVDNATDSTEDNTTDNTADNGVVNNADIKEESPEDDNIIGDDEVVDEVIDGNNGTDGAADVNDNPDGADGDAVDEEVLLMETDCKDITAQSNDATNGDTIDDTGDGNVDESGGDGDGDGISAQLDDNELRTAGLKTSLMLSEEKIDGLNAKVSELESELKKVYQHLITSMDDKKKLEAKCATLQEQLDRVMSKKAGAAISQLQSPQQQRQHQQQSPPKRPAQSVAQKRAAAAIKQSTRVFNNNNAKTRATDRFAGNARPYEVSAMRYTTFGDPYRTPVAVPVPSISNASRQPYGYSMSGPMMANPKSGPLVSSGHEEIEELSARLQVPPHVADKAHQLYEDFYDSVQAMAIGVYSSAKTCAQNLLFCNTNHGNLTPLIDQYFDNIVGVKEDPKSYETICRRISADPKSVLYITDKASEANCAKTAGLTAVMIKRPNNRPQSAIEGVQTISSFKDIKFN</sequence>
<gene>
    <name evidence="3" type="ORF">ONB1V03_LOCUS5281</name>
</gene>
<dbReference type="EMBL" id="CAJPVJ010002078">
    <property type="protein sequence ID" value="CAG2165743.1"/>
    <property type="molecule type" value="Genomic_DNA"/>
</dbReference>
<dbReference type="GO" id="GO:0043874">
    <property type="term" value="F:acireductone synthase activity"/>
    <property type="evidence" value="ECO:0007669"/>
    <property type="project" value="TreeGrafter"/>
</dbReference>
<dbReference type="PANTHER" id="PTHR20371:SF1">
    <property type="entry name" value="ENOLASE-PHOSPHATASE E1"/>
    <property type="match status" value="1"/>
</dbReference>
<evidence type="ECO:0000256" key="1">
    <source>
        <dbReference type="SAM" id="Coils"/>
    </source>
</evidence>
<feature type="compositionally biased region" description="Acidic residues" evidence="2">
    <location>
        <begin position="43"/>
        <end position="60"/>
    </location>
</feature>
<dbReference type="PANTHER" id="PTHR20371">
    <property type="entry name" value="ENOLASE-PHOSPHATASE E1"/>
    <property type="match status" value="1"/>
</dbReference>
<dbReference type="Gene3D" id="3.40.50.1000">
    <property type="entry name" value="HAD superfamily/HAD-like"/>
    <property type="match status" value="1"/>
</dbReference>
<keyword evidence="1" id="KW-0175">Coiled coil</keyword>
<keyword evidence="4" id="KW-1185">Reference proteome</keyword>
<feature type="compositionally biased region" description="Polar residues" evidence="2">
    <location>
        <begin position="1"/>
        <end position="13"/>
    </location>
</feature>
<evidence type="ECO:0000313" key="3">
    <source>
        <dbReference type="EMBL" id="CAD7645579.1"/>
    </source>
</evidence>
<name>A0A7R9QI05_9ACAR</name>
<feature type="region of interest" description="Disordered" evidence="2">
    <location>
        <begin position="205"/>
        <end position="246"/>
    </location>
</feature>
<dbReference type="Proteomes" id="UP000728032">
    <property type="component" value="Unassembled WGS sequence"/>
</dbReference>
<feature type="compositionally biased region" description="Acidic residues" evidence="2">
    <location>
        <begin position="110"/>
        <end position="128"/>
    </location>
</feature>
<dbReference type="OrthoDB" id="272500at2759"/>
<dbReference type="InterPro" id="IPR023214">
    <property type="entry name" value="HAD_sf"/>
</dbReference>
<evidence type="ECO:0000313" key="4">
    <source>
        <dbReference type="Proteomes" id="UP000728032"/>
    </source>
</evidence>
<dbReference type="EMBL" id="OC916903">
    <property type="protein sequence ID" value="CAD7645579.1"/>
    <property type="molecule type" value="Genomic_DNA"/>
</dbReference>
<feature type="compositionally biased region" description="Acidic residues" evidence="2">
    <location>
        <begin position="77"/>
        <end position="89"/>
    </location>
</feature>
<accession>A0A7R9QI05</accession>
<feature type="compositionally biased region" description="Low complexity" evidence="2">
    <location>
        <begin position="211"/>
        <end position="246"/>
    </location>
</feature>
<feature type="region of interest" description="Disordered" evidence="2">
    <location>
        <begin position="1"/>
        <end position="137"/>
    </location>
</feature>
<feature type="coiled-coil region" evidence="1">
    <location>
        <begin position="149"/>
        <end position="204"/>
    </location>
</feature>
<protein>
    <submittedName>
        <fullName evidence="3">Uncharacterized protein</fullName>
    </submittedName>
</protein>
<evidence type="ECO:0000256" key="2">
    <source>
        <dbReference type="SAM" id="MobiDB-lite"/>
    </source>
</evidence>
<reference evidence="3" key="1">
    <citation type="submission" date="2020-11" db="EMBL/GenBank/DDBJ databases">
        <authorList>
            <person name="Tran Van P."/>
        </authorList>
    </citation>
    <scope>NUCLEOTIDE SEQUENCE</scope>
</reference>
<dbReference type="AlphaFoldDB" id="A0A7R9QI05"/>
<organism evidence="3">
    <name type="scientific">Oppiella nova</name>
    <dbReference type="NCBI Taxonomy" id="334625"/>
    <lineage>
        <taxon>Eukaryota</taxon>
        <taxon>Metazoa</taxon>
        <taxon>Ecdysozoa</taxon>
        <taxon>Arthropoda</taxon>
        <taxon>Chelicerata</taxon>
        <taxon>Arachnida</taxon>
        <taxon>Acari</taxon>
        <taxon>Acariformes</taxon>
        <taxon>Sarcoptiformes</taxon>
        <taxon>Oribatida</taxon>
        <taxon>Brachypylina</taxon>
        <taxon>Oppioidea</taxon>
        <taxon>Oppiidae</taxon>
        <taxon>Oppiella</taxon>
    </lineage>
</organism>
<dbReference type="SUPFAM" id="SSF56784">
    <property type="entry name" value="HAD-like"/>
    <property type="match status" value="1"/>
</dbReference>
<feature type="compositionally biased region" description="Low complexity" evidence="2">
    <location>
        <begin position="25"/>
        <end position="37"/>
    </location>
</feature>